<dbReference type="PANTHER" id="PTHR12675">
    <property type="entry name" value="MUSCLEBLIND-LIKE PROTEIN"/>
    <property type="match status" value="1"/>
</dbReference>
<evidence type="ECO:0000256" key="8">
    <source>
        <dbReference type="PROSITE-ProRule" id="PRU00723"/>
    </source>
</evidence>
<keyword evidence="3" id="KW-0677">Repeat</keyword>
<comment type="subcellular location">
    <subcellularLocation>
        <location evidence="1">Nucleus</location>
    </subcellularLocation>
</comment>
<keyword evidence="4 8" id="KW-0863">Zinc-finger</keyword>
<feature type="zinc finger region" description="C3H1-type" evidence="8">
    <location>
        <begin position="52"/>
        <end position="80"/>
    </location>
</feature>
<name>A0A7E6FHJ2_9MOLL</name>
<dbReference type="FunFam" id="3.30.1370.210:FF:000005">
    <property type="entry name" value="Muscleblind, isoform M"/>
    <property type="match status" value="1"/>
</dbReference>
<dbReference type="Proteomes" id="UP000515154">
    <property type="component" value="Linkage group LG19"/>
</dbReference>
<feature type="domain" description="C3H1-type" evidence="9">
    <location>
        <begin position="18"/>
        <end position="46"/>
    </location>
</feature>
<keyword evidence="2 8" id="KW-0479">Metal-binding</keyword>
<keyword evidence="6" id="KW-0539">Nucleus</keyword>
<evidence type="ECO:0000256" key="7">
    <source>
        <dbReference type="ARBA" id="ARBA00038226"/>
    </source>
</evidence>
<feature type="domain" description="C3H1-type" evidence="9">
    <location>
        <begin position="52"/>
        <end position="80"/>
    </location>
</feature>
<keyword evidence="10" id="KW-1185">Reference proteome</keyword>
<dbReference type="GO" id="GO:0008270">
    <property type="term" value="F:zinc ion binding"/>
    <property type="evidence" value="ECO:0007669"/>
    <property type="project" value="UniProtKB-KW"/>
</dbReference>
<gene>
    <name evidence="11" type="primary">LOC115222086</name>
</gene>
<dbReference type="SMART" id="SM00356">
    <property type="entry name" value="ZnF_C3H1"/>
    <property type="match status" value="2"/>
</dbReference>
<dbReference type="AlphaFoldDB" id="A0A7E6FHJ2"/>
<dbReference type="Gene3D" id="3.30.1370.210">
    <property type="match status" value="1"/>
</dbReference>
<feature type="zinc finger region" description="C3H1-type" evidence="8">
    <location>
        <begin position="18"/>
        <end position="46"/>
    </location>
</feature>
<dbReference type="PANTHER" id="PTHR12675:SF12">
    <property type="entry name" value="PROTEIN MUSCLEBLIND"/>
    <property type="match status" value="1"/>
</dbReference>
<dbReference type="GO" id="GO:0043484">
    <property type="term" value="P:regulation of RNA splicing"/>
    <property type="evidence" value="ECO:0007669"/>
    <property type="project" value="TreeGrafter"/>
</dbReference>
<accession>A0A7E6FHJ2</accession>
<evidence type="ECO:0000256" key="4">
    <source>
        <dbReference type="ARBA" id="ARBA00022771"/>
    </source>
</evidence>
<keyword evidence="5 8" id="KW-0862">Zinc</keyword>
<comment type="similarity">
    <text evidence="7">Belongs to the muscleblind family.</text>
</comment>
<evidence type="ECO:0000313" key="10">
    <source>
        <dbReference type="Proteomes" id="UP000515154"/>
    </source>
</evidence>
<evidence type="ECO:0000256" key="3">
    <source>
        <dbReference type="ARBA" id="ARBA00022737"/>
    </source>
</evidence>
<evidence type="ECO:0000256" key="2">
    <source>
        <dbReference type="ARBA" id="ARBA00022723"/>
    </source>
</evidence>
<evidence type="ECO:0000259" key="9">
    <source>
        <dbReference type="PROSITE" id="PS50103"/>
    </source>
</evidence>
<dbReference type="PROSITE" id="PS50103">
    <property type="entry name" value="ZF_C3H1"/>
    <property type="match status" value="2"/>
</dbReference>
<dbReference type="GO" id="GO:0003723">
    <property type="term" value="F:RNA binding"/>
    <property type="evidence" value="ECO:0007669"/>
    <property type="project" value="TreeGrafter"/>
</dbReference>
<proteinExistence type="inferred from homology"/>
<protein>
    <submittedName>
        <fullName evidence="11">Protein muscleblind isoform X11</fullName>
    </submittedName>
</protein>
<reference evidence="11" key="1">
    <citation type="submission" date="2025-08" db="UniProtKB">
        <authorList>
            <consortium name="RefSeq"/>
        </authorList>
    </citation>
    <scope>IDENTIFICATION</scope>
</reference>
<dbReference type="Pfam" id="PF22628">
    <property type="entry name" value="zf-CCCH_10"/>
    <property type="match status" value="2"/>
</dbReference>
<dbReference type="InterPro" id="IPR000571">
    <property type="entry name" value="Znf_CCCH"/>
</dbReference>
<dbReference type="GO" id="GO:0005737">
    <property type="term" value="C:cytoplasm"/>
    <property type="evidence" value="ECO:0007669"/>
    <property type="project" value="TreeGrafter"/>
</dbReference>
<organism evidence="10 11">
    <name type="scientific">Octopus sinensis</name>
    <name type="common">East Asian common octopus</name>
    <dbReference type="NCBI Taxonomy" id="2607531"/>
    <lineage>
        <taxon>Eukaryota</taxon>
        <taxon>Metazoa</taxon>
        <taxon>Spiralia</taxon>
        <taxon>Lophotrochozoa</taxon>
        <taxon>Mollusca</taxon>
        <taxon>Cephalopoda</taxon>
        <taxon>Coleoidea</taxon>
        <taxon>Octopodiformes</taxon>
        <taxon>Octopoda</taxon>
        <taxon>Incirrata</taxon>
        <taxon>Octopodidae</taxon>
        <taxon>Octopus</taxon>
    </lineage>
</organism>
<dbReference type="RefSeq" id="XP_036367053.1">
    <property type="nucleotide sequence ID" value="XM_036511160.1"/>
</dbReference>
<sequence length="358" mass="38860">MAMVNPMLNLANVKDSRWLTLEVCREFQRNKCTRSETECKFAHPPSHVEVQNGRVTACFDSIKGKCQRKDPPCKYLHPPQHLREQLLQNGRNNLIIKNLQLQAAQAAAAGLQPLVPGMIPTVVMTQASLNYGKMYEASGKAVAYPTVIPGQFPVLAPPYISTVPTSAVFNPYLNAAIPTVPVAGTGSEATVVSTQVPGVLPTGIPGTAQQKVTRADRLEPQVVEVLTGKKRPREPADDLVTLGGITGAPYAKRVAVADSKSGVPVYQPGNVAYQQALAMQLQQPYLPVTYSSTKLNEIQPYFTYSSTKLNEPYFTCVTSNLEYSAGLPHLTHVPPSHLPSWLIVQTDGCLQQPSSTQS</sequence>
<evidence type="ECO:0000256" key="6">
    <source>
        <dbReference type="ARBA" id="ARBA00023242"/>
    </source>
</evidence>
<evidence type="ECO:0000256" key="1">
    <source>
        <dbReference type="ARBA" id="ARBA00004123"/>
    </source>
</evidence>
<evidence type="ECO:0000256" key="5">
    <source>
        <dbReference type="ARBA" id="ARBA00022833"/>
    </source>
</evidence>
<dbReference type="InterPro" id="IPR054429">
    <property type="entry name" value="Znf-CCCH_Muscleblind-like"/>
</dbReference>
<dbReference type="GO" id="GO:0005654">
    <property type="term" value="C:nucleoplasm"/>
    <property type="evidence" value="ECO:0007669"/>
    <property type="project" value="TreeGrafter"/>
</dbReference>
<evidence type="ECO:0000313" key="11">
    <source>
        <dbReference type="RefSeq" id="XP_036367053.1"/>
    </source>
</evidence>